<evidence type="ECO:0000259" key="4">
    <source>
        <dbReference type="PROSITE" id="PS51462"/>
    </source>
</evidence>
<dbReference type="InterPro" id="IPR015797">
    <property type="entry name" value="NUDIX_hydrolase-like_dom_sf"/>
</dbReference>
<dbReference type="PROSITE" id="PS51462">
    <property type="entry name" value="NUDIX"/>
    <property type="match status" value="1"/>
</dbReference>
<dbReference type="RefSeq" id="WP_151175553.1">
    <property type="nucleotide sequence ID" value="NZ_CP042906.1"/>
</dbReference>
<comment type="similarity">
    <text evidence="3">Belongs to the Nudix hydrolase family.</text>
</comment>
<dbReference type="EMBL" id="CP042906">
    <property type="protein sequence ID" value="QEX15062.1"/>
    <property type="molecule type" value="Genomic_DNA"/>
</dbReference>
<dbReference type="InterPro" id="IPR020084">
    <property type="entry name" value="NUDIX_hydrolase_CS"/>
</dbReference>
<dbReference type="PROSITE" id="PS00893">
    <property type="entry name" value="NUDIX_BOX"/>
    <property type="match status" value="1"/>
</dbReference>
<dbReference type="Proteomes" id="UP000326202">
    <property type="component" value="Chromosome"/>
</dbReference>
<sequence>MTESDASRPPAGPRLHPRDAVAAIIVVPPQGYLLQLRDNRPDIFFPDHWGLFGGAIEPGESEEAALRRELLEEIGVDFPPEAVRYATRIDIDWNRPGFGMKTRAFFEVSLAAERVRSVVLREGADLRVFSPAEIQNLRVTPYDAFGLWLHINRERIG</sequence>
<protein>
    <recommendedName>
        <fullName evidence="4">Nudix hydrolase domain-containing protein</fullName>
    </recommendedName>
</protein>
<reference evidence="5 6" key="1">
    <citation type="submission" date="2019-08" db="EMBL/GenBank/DDBJ databases">
        <title>Hyperibacter terrae gen. nov., sp. nov. and Hyperibacter viscosus sp. nov., two new members in the family Rhodospirillaceae isolated from the rhizosphere of Hypericum perforatum.</title>
        <authorList>
            <person name="Noviana Z."/>
        </authorList>
    </citation>
    <scope>NUCLEOTIDE SEQUENCE [LARGE SCALE GENOMIC DNA]</scope>
    <source>
        <strain evidence="5 6">R5913</strain>
    </source>
</reference>
<keyword evidence="6" id="KW-1185">Reference proteome</keyword>
<keyword evidence="2 3" id="KW-0378">Hydrolase</keyword>
<dbReference type="SUPFAM" id="SSF55811">
    <property type="entry name" value="Nudix"/>
    <property type="match status" value="1"/>
</dbReference>
<dbReference type="Pfam" id="PF00293">
    <property type="entry name" value="NUDIX"/>
    <property type="match status" value="1"/>
</dbReference>
<comment type="cofactor">
    <cofactor evidence="1">
        <name>Mg(2+)</name>
        <dbReference type="ChEBI" id="CHEBI:18420"/>
    </cofactor>
</comment>
<dbReference type="AlphaFoldDB" id="A0A5J6MCS0"/>
<name>A0A5J6MCS0_9PROT</name>
<gene>
    <name evidence="5" type="ORF">FRZ44_03420</name>
</gene>
<evidence type="ECO:0000313" key="6">
    <source>
        <dbReference type="Proteomes" id="UP000326202"/>
    </source>
</evidence>
<dbReference type="InterPro" id="IPR020476">
    <property type="entry name" value="Nudix_hydrolase"/>
</dbReference>
<dbReference type="PANTHER" id="PTHR43046">
    <property type="entry name" value="GDP-MANNOSE MANNOSYL HYDROLASE"/>
    <property type="match status" value="1"/>
</dbReference>
<dbReference type="GO" id="GO:0016787">
    <property type="term" value="F:hydrolase activity"/>
    <property type="evidence" value="ECO:0007669"/>
    <property type="project" value="UniProtKB-KW"/>
</dbReference>
<evidence type="ECO:0000256" key="2">
    <source>
        <dbReference type="ARBA" id="ARBA00022801"/>
    </source>
</evidence>
<dbReference type="OrthoDB" id="289720at2"/>
<feature type="domain" description="Nudix hydrolase" evidence="4">
    <location>
        <begin position="16"/>
        <end position="151"/>
    </location>
</feature>
<evidence type="ECO:0000256" key="1">
    <source>
        <dbReference type="ARBA" id="ARBA00001946"/>
    </source>
</evidence>
<dbReference type="PANTHER" id="PTHR43046:SF14">
    <property type="entry name" value="MUTT_NUDIX FAMILY PROTEIN"/>
    <property type="match status" value="1"/>
</dbReference>
<proteinExistence type="inferred from homology"/>
<accession>A0A5J6MCS0</accession>
<dbReference type="KEGG" id="htq:FRZ44_03420"/>
<evidence type="ECO:0000313" key="5">
    <source>
        <dbReference type="EMBL" id="QEX15062.1"/>
    </source>
</evidence>
<dbReference type="PRINTS" id="PR00502">
    <property type="entry name" value="NUDIXFAMILY"/>
</dbReference>
<organism evidence="5 6">
    <name type="scientific">Hypericibacter terrae</name>
    <dbReference type="NCBI Taxonomy" id="2602015"/>
    <lineage>
        <taxon>Bacteria</taxon>
        <taxon>Pseudomonadati</taxon>
        <taxon>Pseudomonadota</taxon>
        <taxon>Alphaproteobacteria</taxon>
        <taxon>Rhodospirillales</taxon>
        <taxon>Dongiaceae</taxon>
        <taxon>Hypericibacter</taxon>
    </lineage>
</organism>
<dbReference type="InterPro" id="IPR000086">
    <property type="entry name" value="NUDIX_hydrolase_dom"/>
</dbReference>
<evidence type="ECO:0000256" key="3">
    <source>
        <dbReference type="RuleBase" id="RU003476"/>
    </source>
</evidence>
<dbReference type="Gene3D" id="3.90.79.10">
    <property type="entry name" value="Nucleoside Triphosphate Pyrophosphohydrolase"/>
    <property type="match status" value="1"/>
</dbReference>